<dbReference type="SUPFAM" id="SSF81383">
    <property type="entry name" value="F-box domain"/>
    <property type="match status" value="1"/>
</dbReference>
<gene>
    <name evidence="3" type="primary">LOC123133127</name>
</gene>
<organism evidence="3">
    <name type="scientific">Triticum aestivum</name>
    <name type="common">Wheat</name>
    <dbReference type="NCBI Taxonomy" id="4565"/>
    <lineage>
        <taxon>Eukaryota</taxon>
        <taxon>Viridiplantae</taxon>
        <taxon>Streptophyta</taxon>
        <taxon>Embryophyta</taxon>
        <taxon>Tracheophyta</taxon>
        <taxon>Spermatophyta</taxon>
        <taxon>Magnoliopsida</taxon>
        <taxon>Liliopsida</taxon>
        <taxon>Poales</taxon>
        <taxon>Poaceae</taxon>
        <taxon>BOP clade</taxon>
        <taxon>Pooideae</taxon>
        <taxon>Triticodae</taxon>
        <taxon>Triticeae</taxon>
        <taxon>Triticinae</taxon>
        <taxon>Triticum</taxon>
    </lineage>
</organism>
<evidence type="ECO:0008006" key="5">
    <source>
        <dbReference type="Google" id="ProtNLM"/>
    </source>
</evidence>
<name>A0A3B6PD58_WHEAT</name>
<dbReference type="GeneID" id="123133127"/>
<dbReference type="AlphaFoldDB" id="A0A3B6PD58"/>
<sequence>MAELNSAQPQLVDPENKPCINAQPQLQWYSPILMEAVDAVSKVLDDDNLLIEILLCVDLPTTLVCAALVCKRWLQHASDREFLCHFRKLHPPRLIGFYIQEGLMPTSPRFVLMLPAQHRERAAVVRRAKFSLESNDDSNLRTHIMDCRNGRVLTQRLDGTTRGLKVHVPLCPQIGMKNIPPLPIHEPHHDYHCGFSQILSNEGVNGLSYFHVSMASSYYGKSRVSVYMLKDGVWCMHTSVAANLPPPRMRINSVLVGSKIYMAAAMSDIIILDLKTSSFSVIQLPQGVDYGQEYGSSDTMLSRADDYSSVYLINAKGLQLRIWLHKGGTWLLVDTILMLDMFANLRMSGFSVEDYRSFLRLRQVGDNAEFVFLQMRQCIFYLDIKCRTLCEVHDITKYDGSSCHINPLMMIWPPTFPANKDNPARNAM</sequence>
<dbReference type="OMA" id="GSSCHIN"/>
<dbReference type="Pfam" id="PF00646">
    <property type="entry name" value="F-box"/>
    <property type="match status" value="1"/>
</dbReference>
<accession>A0A3B6PD58</accession>
<dbReference type="EnsemblPlants" id="TraesCS6B02G017300.1">
    <property type="protein sequence ID" value="TraesCS6B02G017300.1"/>
    <property type="gene ID" value="TraesCS6B02G017300"/>
</dbReference>
<evidence type="ECO:0000259" key="1">
    <source>
        <dbReference type="Pfam" id="PF00646"/>
    </source>
</evidence>
<dbReference type="InterPro" id="IPR036047">
    <property type="entry name" value="F-box-like_dom_sf"/>
</dbReference>
<evidence type="ECO:0000313" key="4">
    <source>
        <dbReference type="Proteomes" id="UP000019116"/>
    </source>
</evidence>
<dbReference type="RefSeq" id="XP_044408599.1">
    <property type="nucleotide sequence ID" value="XM_044552664.1"/>
</dbReference>
<reference evidence="3" key="1">
    <citation type="submission" date="2018-08" db="EMBL/GenBank/DDBJ databases">
        <authorList>
            <person name="Rossello M."/>
        </authorList>
    </citation>
    <scope>NUCLEOTIDE SEQUENCE [LARGE SCALE GENOMIC DNA]</scope>
    <source>
        <strain evidence="3">cv. Chinese Spring</strain>
    </source>
</reference>
<reference evidence="3" key="2">
    <citation type="submission" date="2018-10" db="UniProtKB">
        <authorList>
            <consortium name="EnsemblPlants"/>
        </authorList>
    </citation>
    <scope>IDENTIFICATION</scope>
</reference>
<dbReference type="PANTHER" id="PTHR33207">
    <property type="entry name" value="F-BOX DOMAIN CONTAINING PROTEIN-RELATED"/>
    <property type="match status" value="1"/>
</dbReference>
<proteinExistence type="predicted"/>
<keyword evidence="4" id="KW-1185">Reference proteome</keyword>
<evidence type="ECO:0000259" key="2">
    <source>
        <dbReference type="Pfam" id="PF23635"/>
    </source>
</evidence>
<protein>
    <recommendedName>
        <fullName evidence="5">F-box domain-containing protein</fullName>
    </recommendedName>
</protein>
<dbReference type="InterPro" id="IPR001810">
    <property type="entry name" value="F-box_dom"/>
</dbReference>
<dbReference type="Gramene" id="TraesCS6B03G0040900.1">
    <property type="protein sequence ID" value="TraesCS6B03G0040900.1.CDS"/>
    <property type="gene ID" value="TraesCS6B03G0040900"/>
</dbReference>
<feature type="domain" description="F-box protein AT5G49610-like beta-propeller" evidence="2">
    <location>
        <begin position="143"/>
        <end position="416"/>
    </location>
</feature>
<dbReference type="Proteomes" id="UP000019116">
    <property type="component" value="Chromosome 6B"/>
</dbReference>
<dbReference type="Pfam" id="PF23635">
    <property type="entry name" value="Beta-prop_AT5G49610-like"/>
    <property type="match status" value="1"/>
</dbReference>
<dbReference type="InterPro" id="IPR056594">
    <property type="entry name" value="AT5G49610-like_b-prop"/>
</dbReference>
<feature type="domain" description="F-box" evidence="1">
    <location>
        <begin position="47"/>
        <end position="84"/>
    </location>
</feature>
<dbReference type="Gramene" id="TraesCS6B02G017300.1">
    <property type="protein sequence ID" value="TraesCS6B02G017300.1"/>
    <property type="gene ID" value="TraesCS6B02G017300"/>
</dbReference>
<evidence type="ECO:0000313" key="3">
    <source>
        <dbReference type="EnsemblPlants" id="TraesCS6B02G017300.1"/>
    </source>
</evidence>
<dbReference type="KEGG" id="taes:123133127"/>